<evidence type="ECO:0000256" key="1">
    <source>
        <dbReference type="SAM" id="MobiDB-lite"/>
    </source>
</evidence>
<comment type="caution">
    <text evidence="3">The sequence shown here is derived from an EMBL/GenBank/DDBJ whole genome shotgun (WGS) entry which is preliminary data.</text>
</comment>
<dbReference type="Pfam" id="PF02720">
    <property type="entry name" value="DUF222"/>
    <property type="match status" value="1"/>
</dbReference>
<feature type="domain" description="HNH nuclease" evidence="2">
    <location>
        <begin position="407"/>
        <end position="461"/>
    </location>
</feature>
<organism evidence="3 4">
    <name type="scientific">Microbacterium gilvum</name>
    <dbReference type="NCBI Taxonomy" id="1336204"/>
    <lineage>
        <taxon>Bacteria</taxon>
        <taxon>Bacillati</taxon>
        <taxon>Actinomycetota</taxon>
        <taxon>Actinomycetes</taxon>
        <taxon>Micrococcales</taxon>
        <taxon>Microbacteriaceae</taxon>
        <taxon>Microbacterium</taxon>
    </lineage>
</organism>
<evidence type="ECO:0000259" key="2">
    <source>
        <dbReference type="SMART" id="SM00507"/>
    </source>
</evidence>
<dbReference type="InterPro" id="IPR003870">
    <property type="entry name" value="DUF222"/>
</dbReference>
<keyword evidence="4" id="KW-1185">Reference proteome</keyword>
<dbReference type="InterPro" id="IPR003615">
    <property type="entry name" value="HNH_nuc"/>
</dbReference>
<protein>
    <recommendedName>
        <fullName evidence="2">HNH nuclease domain-containing protein</fullName>
    </recommendedName>
</protein>
<dbReference type="Proteomes" id="UP001501645">
    <property type="component" value="Unassembled WGS sequence"/>
</dbReference>
<feature type="compositionally biased region" description="Low complexity" evidence="1">
    <location>
        <begin position="307"/>
        <end position="316"/>
    </location>
</feature>
<sequence>MGVLVDAMDLGARSMATLEAAQVLLIAHLVQVACVQYDRELRAARPGEEDRGWAFRSLAEEIAGVLGCSRQTAQAKMGDSVALVNDYPGTLTGMQAGHVSAAQARVILRHGDTLDHDARGVYEERVLARLAEGPMNTARLGAVCEKIAEDVNPETLQERHEAAHARRRVSFQRDRDGMGWLHAYLPALVGEAAIERIRTLAAELATTTGTAAAGEAAPRGAAFGLAPMAATSAAAPEPASIEAVRDERTAAQRQADVLADLLLAGAPTAGPDGIPTGLAGIRASVQITIPAHAFTCATRTRADEEGTATGTRTGEAAGHDVIPGLGDTAWTAAHTENGPHPPPGVHTGTGTRLGTRAPDGAWLCGHGVIPIVQAVGLAARAPVWERLFHDADTGALLTADQRFPTAAQRRYLKARDEHCRFPGCRSPIRTRTSDADHTRDHHHGGPTCICNLAYLCEGHHTLKHHSAWTVHQKPGGILEWTSPVGRTYSDRPAPAIRFTPDTDPPPF</sequence>
<evidence type="ECO:0000313" key="4">
    <source>
        <dbReference type="Proteomes" id="UP001501645"/>
    </source>
</evidence>
<dbReference type="SMART" id="SM00507">
    <property type="entry name" value="HNHc"/>
    <property type="match status" value="1"/>
</dbReference>
<proteinExistence type="predicted"/>
<dbReference type="CDD" id="cd00085">
    <property type="entry name" value="HNHc"/>
    <property type="match status" value="1"/>
</dbReference>
<accession>A0ABP9A3I4</accession>
<dbReference type="EMBL" id="BAABKO010000002">
    <property type="protein sequence ID" value="GAA4772936.1"/>
    <property type="molecule type" value="Genomic_DNA"/>
</dbReference>
<reference evidence="4" key="1">
    <citation type="journal article" date="2019" name="Int. J. Syst. Evol. Microbiol.">
        <title>The Global Catalogue of Microorganisms (GCM) 10K type strain sequencing project: providing services to taxonomists for standard genome sequencing and annotation.</title>
        <authorList>
            <consortium name="The Broad Institute Genomics Platform"/>
            <consortium name="The Broad Institute Genome Sequencing Center for Infectious Disease"/>
            <person name="Wu L."/>
            <person name="Ma J."/>
        </authorList>
    </citation>
    <scope>NUCLEOTIDE SEQUENCE [LARGE SCALE GENOMIC DNA]</scope>
    <source>
        <strain evidence="4">JCM 18537</strain>
    </source>
</reference>
<name>A0ABP9A3I4_9MICO</name>
<evidence type="ECO:0000313" key="3">
    <source>
        <dbReference type="EMBL" id="GAA4772936.1"/>
    </source>
</evidence>
<gene>
    <name evidence="3" type="ORF">GCM10023351_16530</name>
</gene>
<feature type="region of interest" description="Disordered" evidence="1">
    <location>
        <begin position="301"/>
        <end position="320"/>
    </location>
</feature>